<dbReference type="Pfam" id="PF04667">
    <property type="entry name" value="Endosulfine"/>
    <property type="match status" value="1"/>
</dbReference>
<dbReference type="Proteomes" id="UP000245119">
    <property type="component" value="Linkage Group LG13"/>
</dbReference>
<comment type="similarity">
    <text evidence="1 4">Belongs to the endosulfine family.</text>
</comment>
<feature type="signal peptide" evidence="6">
    <location>
        <begin position="1"/>
        <end position="28"/>
    </location>
</feature>
<feature type="chain" id="PRO_5015438780" description="cAMP-regulated phosphoprotein 19" evidence="6">
    <location>
        <begin position="29"/>
        <end position="177"/>
    </location>
</feature>
<dbReference type="GO" id="GO:0051301">
    <property type="term" value="P:cell division"/>
    <property type="evidence" value="ECO:0007669"/>
    <property type="project" value="UniProtKB-KW"/>
</dbReference>
<proteinExistence type="inferred from homology"/>
<dbReference type="STRING" id="400727.A0A2T7NGF9"/>
<evidence type="ECO:0000256" key="4">
    <source>
        <dbReference type="RuleBase" id="RU363120"/>
    </source>
</evidence>
<comment type="function">
    <text evidence="4">Protein phosphatase inhibitor that specifically inhibits protein phosphatase 2A (PP2A) during mitosis.</text>
</comment>
<keyword evidence="4" id="KW-0132">Cell division</keyword>
<keyword evidence="2 4" id="KW-0498">Mitosis</keyword>
<reference evidence="7 8" key="1">
    <citation type="submission" date="2018-04" db="EMBL/GenBank/DDBJ databases">
        <title>The genome of golden apple snail Pomacea canaliculata provides insight into stress tolerance and invasive adaptation.</title>
        <authorList>
            <person name="Liu C."/>
            <person name="Liu B."/>
            <person name="Ren Y."/>
            <person name="Zhang Y."/>
            <person name="Wang H."/>
            <person name="Li S."/>
            <person name="Jiang F."/>
            <person name="Yin L."/>
            <person name="Zhang G."/>
            <person name="Qian W."/>
            <person name="Fan W."/>
        </authorList>
    </citation>
    <scope>NUCLEOTIDE SEQUENCE [LARGE SCALE GENOMIC DNA]</scope>
    <source>
        <strain evidence="7">SZHN2017</strain>
        <tissue evidence="7">Muscle</tissue>
    </source>
</reference>
<keyword evidence="6" id="KW-0732">Signal</keyword>
<dbReference type="InterPro" id="IPR006760">
    <property type="entry name" value="Endosulphine"/>
</dbReference>
<protein>
    <recommendedName>
        <fullName evidence="9">cAMP-regulated phosphoprotein 19</fullName>
    </recommendedName>
</protein>
<feature type="compositionally biased region" description="Polar residues" evidence="5">
    <location>
        <begin position="166"/>
        <end position="177"/>
    </location>
</feature>
<evidence type="ECO:0000256" key="2">
    <source>
        <dbReference type="ARBA" id="ARBA00022776"/>
    </source>
</evidence>
<dbReference type="OrthoDB" id="5949865at2759"/>
<dbReference type="PANTHER" id="PTHR10358">
    <property type="entry name" value="ENDOSULFINE"/>
    <property type="match status" value="1"/>
</dbReference>
<evidence type="ECO:0008006" key="9">
    <source>
        <dbReference type="Google" id="ProtNLM"/>
    </source>
</evidence>
<keyword evidence="8" id="KW-1185">Reference proteome</keyword>
<feature type="region of interest" description="Disordered" evidence="5">
    <location>
        <begin position="147"/>
        <end position="177"/>
    </location>
</feature>
<dbReference type="PANTHER" id="PTHR10358:SF6">
    <property type="entry name" value="ENDOSULFINE, ISOFORM A"/>
    <property type="match status" value="1"/>
</dbReference>
<dbReference type="EMBL" id="PZQS01000013">
    <property type="protein sequence ID" value="PVD20248.1"/>
    <property type="molecule type" value="Genomic_DNA"/>
</dbReference>
<evidence type="ECO:0000256" key="5">
    <source>
        <dbReference type="SAM" id="MobiDB-lite"/>
    </source>
</evidence>
<name>A0A2T7NGF9_POMCA</name>
<dbReference type="GO" id="GO:0005737">
    <property type="term" value="C:cytoplasm"/>
    <property type="evidence" value="ECO:0007669"/>
    <property type="project" value="UniProtKB-SubCell"/>
</dbReference>
<evidence type="ECO:0000256" key="6">
    <source>
        <dbReference type="SAM" id="SignalP"/>
    </source>
</evidence>
<organism evidence="7 8">
    <name type="scientific">Pomacea canaliculata</name>
    <name type="common">Golden apple snail</name>
    <dbReference type="NCBI Taxonomy" id="400727"/>
    <lineage>
        <taxon>Eukaryota</taxon>
        <taxon>Metazoa</taxon>
        <taxon>Spiralia</taxon>
        <taxon>Lophotrochozoa</taxon>
        <taxon>Mollusca</taxon>
        <taxon>Gastropoda</taxon>
        <taxon>Caenogastropoda</taxon>
        <taxon>Architaenioglossa</taxon>
        <taxon>Ampullarioidea</taxon>
        <taxon>Ampullariidae</taxon>
        <taxon>Pomacea</taxon>
    </lineage>
</organism>
<sequence length="177" mass="19285">MIVVELWAPPCWLTRALVIGRLVMTSRAAILPPQTVFGPARSTLTLDMASLDTSALSPALTTDDSSQLASDDTKKEVIQEKKTLEQKEEEKLKAKYPNLRGGGPAILHKRLIQKGKYFDSGDYNMAKAAMNNPKKPLPPQEKILLQESIGEGIPTPEDLPPRKPSIVQSKLASGALS</sequence>
<keyword evidence="4" id="KW-0963">Cytoplasm</keyword>
<accession>A0A2T7NGF9</accession>
<gene>
    <name evidence="7" type="ORF">C0Q70_20745</name>
</gene>
<keyword evidence="4" id="KW-0131">Cell cycle</keyword>
<dbReference type="AlphaFoldDB" id="A0A2T7NGF9"/>
<evidence type="ECO:0000256" key="3">
    <source>
        <dbReference type="ARBA" id="ARBA00023272"/>
    </source>
</evidence>
<evidence type="ECO:0000313" key="7">
    <source>
        <dbReference type="EMBL" id="PVD20248.1"/>
    </source>
</evidence>
<dbReference type="GO" id="GO:0004864">
    <property type="term" value="F:protein phosphatase inhibitor activity"/>
    <property type="evidence" value="ECO:0007669"/>
    <property type="project" value="UniProtKB-KW"/>
</dbReference>
<evidence type="ECO:0000313" key="8">
    <source>
        <dbReference type="Proteomes" id="UP000245119"/>
    </source>
</evidence>
<comment type="caution">
    <text evidence="7">The sequence shown here is derived from an EMBL/GenBank/DDBJ whole genome shotgun (WGS) entry which is preliminary data.</text>
</comment>
<comment type="subcellular location">
    <subcellularLocation>
        <location evidence="4">Cytoplasm</location>
    </subcellularLocation>
</comment>
<evidence type="ECO:0000256" key="1">
    <source>
        <dbReference type="ARBA" id="ARBA00010520"/>
    </source>
</evidence>
<keyword evidence="3 4" id="KW-0650">Protein phosphatase inhibitor</keyword>